<organism evidence="2 3">
    <name type="scientific">Vibrio atlanticus</name>
    <dbReference type="NCBI Taxonomy" id="693153"/>
    <lineage>
        <taxon>Bacteria</taxon>
        <taxon>Pseudomonadati</taxon>
        <taxon>Pseudomonadota</taxon>
        <taxon>Gammaproteobacteria</taxon>
        <taxon>Vibrionales</taxon>
        <taxon>Vibrionaceae</taxon>
        <taxon>Vibrio</taxon>
    </lineage>
</organism>
<accession>A0A1C3IPU3</accession>
<evidence type="ECO:0000313" key="2">
    <source>
        <dbReference type="EMBL" id="SBS63410.1"/>
    </source>
</evidence>
<evidence type="ECO:0000313" key="3">
    <source>
        <dbReference type="Proteomes" id="UP000092876"/>
    </source>
</evidence>
<proteinExistence type="predicted"/>
<feature type="compositionally biased region" description="Basic residues" evidence="1">
    <location>
        <begin position="82"/>
        <end position="97"/>
    </location>
</feature>
<reference evidence="3" key="1">
    <citation type="submission" date="2016-06" db="EMBL/GenBank/DDBJ databases">
        <authorList>
            <person name="Rodrigo-Torres Lidia"/>
            <person name="Arahal R.David."/>
        </authorList>
    </citation>
    <scope>NUCLEOTIDE SEQUENCE [LARGE SCALE GENOMIC DNA]</scope>
    <source>
        <strain evidence="3">CECT 7223</strain>
    </source>
</reference>
<dbReference type="EMBL" id="FLQP01000020">
    <property type="protein sequence ID" value="SBS63410.1"/>
    <property type="molecule type" value="Genomic_DNA"/>
</dbReference>
<name>A0A1C3IPU3_9VIBR</name>
<gene>
    <name evidence="2" type="ORF">VAT7223_01659</name>
</gene>
<dbReference type="RefSeq" id="WP_065678861.1">
    <property type="nucleotide sequence ID" value="NZ_AP025461.1"/>
</dbReference>
<evidence type="ECO:0000256" key="1">
    <source>
        <dbReference type="SAM" id="MobiDB-lite"/>
    </source>
</evidence>
<sequence length="203" mass="22945">MNKKERSTISRALASALLDSKLSEEELIMLCQNILAGDRLPSDIASHILNILGASPSKTEMRDDYKLSVNLDDYTSYNSSGSRKKTTNSRIHSKGLGRSKLSSTSPQKLDLKRNEILHTNSRTSTSNDAEKAYSWLKSQGVNKNILFEAMEVFDPSIRDYLRIKPTILQALEYFMAINTRSSFDQFMNSFIDDSFVTMLEAKK</sequence>
<dbReference type="GeneID" id="94235858"/>
<dbReference type="Proteomes" id="UP000092876">
    <property type="component" value="Unassembled WGS sequence"/>
</dbReference>
<feature type="region of interest" description="Disordered" evidence="1">
    <location>
        <begin position="77"/>
        <end position="107"/>
    </location>
</feature>
<dbReference type="AlphaFoldDB" id="A0A1C3IPU3"/>
<protein>
    <submittedName>
        <fullName evidence="2">Uncharacterized protein</fullName>
    </submittedName>
</protein>